<dbReference type="SUPFAM" id="SSF52540">
    <property type="entry name" value="P-loop containing nucleoside triphosphate hydrolases"/>
    <property type="match status" value="1"/>
</dbReference>
<evidence type="ECO:0000313" key="8">
    <source>
        <dbReference type="Proteomes" id="UP000826462"/>
    </source>
</evidence>
<name>A0ABX8UTB9_9BURK</name>
<sequence length="234" mass="24724">MLTLSNVIKRYPGNPPRTVLNGVSLELREGECVAIIGESGSGKSTLLNLAAGLDKPDGGQIVFDGQDLATLNDDRATRLRRAHMGFVFQAFHVLPNLTAAQNVALPLRLNGVPAADIAARAAAALASVGLADRADTLPRELSGGELQRIAIARAVVHQPSLVLADEPTGNLDHDTATRILRLLLDMTRESRAAVLLVTHSAAAAASADRVLLLTRDGLAPHAPPLYLPPEERTL</sequence>
<keyword evidence="3" id="KW-0997">Cell inner membrane</keyword>
<dbReference type="RefSeq" id="WP_219801711.1">
    <property type="nucleotide sequence ID" value="NZ_CP080096.1"/>
</dbReference>
<keyword evidence="1" id="KW-0813">Transport</keyword>
<dbReference type="PANTHER" id="PTHR24220">
    <property type="entry name" value="IMPORT ATP-BINDING PROTEIN"/>
    <property type="match status" value="1"/>
</dbReference>
<keyword evidence="2" id="KW-1003">Cell membrane</keyword>
<evidence type="ECO:0000256" key="4">
    <source>
        <dbReference type="ARBA" id="ARBA00022741"/>
    </source>
</evidence>
<reference evidence="7 8" key="1">
    <citation type="submission" date="2021-07" db="EMBL/GenBank/DDBJ databases">
        <title>Paraburkholderia edwinii protects Aspergillus sp. from phenazines by acting as a toxin sponge.</title>
        <authorList>
            <person name="Dahlstrom K.M."/>
            <person name="Newman D.K."/>
        </authorList>
    </citation>
    <scope>NUCLEOTIDE SEQUENCE [LARGE SCALE GENOMIC DNA]</scope>
    <source>
        <strain evidence="7 8">Pe01</strain>
    </source>
</reference>
<proteinExistence type="predicted"/>
<dbReference type="Pfam" id="PF00005">
    <property type="entry name" value="ABC_tran"/>
    <property type="match status" value="1"/>
</dbReference>
<dbReference type="InterPro" id="IPR003593">
    <property type="entry name" value="AAA+_ATPase"/>
</dbReference>
<accession>A0ABX8UTB9</accession>
<evidence type="ECO:0000256" key="1">
    <source>
        <dbReference type="ARBA" id="ARBA00022448"/>
    </source>
</evidence>
<keyword evidence="4" id="KW-0547">Nucleotide-binding</keyword>
<dbReference type="PROSITE" id="PS50893">
    <property type="entry name" value="ABC_TRANSPORTER_2"/>
    <property type="match status" value="1"/>
</dbReference>
<keyword evidence="5 7" id="KW-0067">ATP-binding</keyword>
<gene>
    <name evidence="7" type="ORF">KZJ38_35715</name>
</gene>
<dbReference type="CDD" id="cd03255">
    <property type="entry name" value="ABC_MJ0796_LolCDE_FtsE"/>
    <property type="match status" value="1"/>
</dbReference>
<dbReference type="EMBL" id="CP080096">
    <property type="protein sequence ID" value="QYD72283.1"/>
    <property type="molecule type" value="Genomic_DNA"/>
</dbReference>
<dbReference type="Proteomes" id="UP000826462">
    <property type="component" value="Chromosome 2"/>
</dbReference>
<evidence type="ECO:0000256" key="3">
    <source>
        <dbReference type="ARBA" id="ARBA00022519"/>
    </source>
</evidence>
<dbReference type="SMART" id="SM00382">
    <property type="entry name" value="AAA"/>
    <property type="match status" value="1"/>
</dbReference>
<evidence type="ECO:0000256" key="2">
    <source>
        <dbReference type="ARBA" id="ARBA00022475"/>
    </source>
</evidence>
<evidence type="ECO:0000313" key="7">
    <source>
        <dbReference type="EMBL" id="QYD72283.1"/>
    </source>
</evidence>
<dbReference type="Gene3D" id="3.40.50.300">
    <property type="entry name" value="P-loop containing nucleotide triphosphate hydrolases"/>
    <property type="match status" value="1"/>
</dbReference>
<keyword evidence="8" id="KW-1185">Reference proteome</keyword>
<evidence type="ECO:0000256" key="5">
    <source>
        <dbReference type="ARBA" id="ARBA00022840"/>
    </source>
</evidence>
<protein>
    <submittedName>
        <fullName evidence="7">ABC transporter ATP-binding protein</fullName>
    </submittedName>
</protein>
<dbReference type="InterPro" id="IPR003439">
    <property type="entry name" value="ABC_transporter-like_ATP-bd"/>
</dbReference>
<dbReference type="InterPro" id="IPR017911">
    <property type="entry name" value="MacB-like_ATP-bd"/>
</dbReference>
<dbReference type="InterPro" id="IPR017871">
    <property type="entry name" value="ABC_transporter-like_CS"/>
</dbReference>
<dbReference type="InterPro" id="IPR015854">
    <property type="entry name" value="ABC_transpr_LolD-like"/>
</dbReference>
<evidence type="ECO:0000259" key="6">
    <source>
        <dbReference type="PROSITE" id="PS50893"/>
    </source>
</evidence>
<keyword evidence="3" id="KW-0472">Membrane</keyword>
<dbReference type="PANTHER" id="PTHR24220:SF659">
    <property type="entry name" value="TRANSPORTER, PUTATIVE-RELATED"/>
    <property type="match status" value="1"/>
</dbReference>
<dbReference type="GO" id="GO:0005524">
    <property type="term" value="F:ATP binding"/>
    <property type="evidence" value="ECO:0007669"/>
    <property type="project" value="UniProtKB-KW"/>
</dbReference>
<feature type="domain" description="ABC transporter" evidence="6">
    <location>
        <begin position="2"/>
        <end position="234"/>
    </location>
</feature>
<organism evidence="7 8">
    <name type="scientific">Paraburkholderia edwinii</name>
    <dbReference type="NCBI Taxonomy" id="2861782"/>
    <lineage>
        <taxon>Bacteria</taxon>
        <taxon>Pseudomonadati</taxon>
        <taxon>Pseudomonadota</taxon>
        <taxon>Betaproteobacteria</taxon>
        <taxon>Burkholderiales</taxon>
        <taxon>Burkholderiaceae</taxon>
        <taxon>Paraburkholderia</taxon>
    </lineage>
</organism>
<dbReference type="InterPro" id="IPR027417">
    <property type="entry name" value="P-loop_NTPase"/>
</dbReference>
<dbReference type="PROSITE" id="PS00211">
    <property type="entry name" value="ABC_TRANSPORTER_1"/>
    <property type="match status" value="1"/>
</dbReference>